<reference evidence="1" key="1">
    <citation type="submission" date="2014-11" db="EMBL/GenBank/DDBJ databases">
        <authorList>
            <person name="Amaro Gonzalez C."/>
        </authorList>
    </citation>
    <scope>NUCLEOTIDE SEQUENCE</scope>
</reference>
<proteinExistence type="predicted"/>
<accession>A0A0E9QZQ3</accession>
<dbReference type="EMBL" id="GBXM01086171">
    <property type="protein sequence ID" value="JAH22406.1"/>
    <property type="molecule type" value="Transcribed_RNA"/>
</dbReference>
<reference evidence="1" key="2">
    <citation type="journal article" date="2015" name="Fish Shellfish Immunol.">
        <title>Early steps in the European eel (Anguilla anguilla)-Vibrio vulnificus interaction in the gills: Role of the RtxA13 toxin.</title>
        <authorList>
            <person name="Callol A."/>
            <person name="Pajuelo D."/>
            <person name="Ebbesson L."/>
            <person name="Teles M."/>
            <person name="MacKenzie S."/>
            <person name="Amaro C."/>
        </authorList>
    </citation>
    <scope>NUCLEOTIDE SEQUENCE</scope>
</reference>
<organism evidence="1">
    <name type="scientific">Anguilla anguilla</name>
    <name type="common">European freshwater eel</name>
    <name type="synonym">Muraena anguilla</name>
    <dbReference type="NCBI Taxonomy" id="7936"/>
    <lineage>
        <taxon>Eukaryota</taxon>
        <taxon>Metazoa</taxon>
        <taxon>Chordata</taxon>
        <taxon>Craniata</taxon>
        <taxon>Vertebrata</taxon>
        <taxon>Euteleostomi</taxon>
        <taxon>Actinopterygii</taxon>
        <taxon>Neopterygii</taxon>
        <taxon>Teleostei</taxon>
        <taxon>Anguilliformes</taxon>
        <taxon>Anguillidae</taxon>
        <taxon>Anguilla</taxon>
    </lineage>
</organism>
<protein>
    <submittedName>
        <fullName evidence="1">Uncharacterized protein</fullName>
    </submittedName>
</protein>
<evidence type="ECO:0000313" key="1">
    <source>
        <dbReference type="EMBL" id="JAH22406.1"/>
    </source>
</evidence>
<dbReference type="AlphaFoldDB" id="A0A0E9QZQ3"/>
<name>A0A0E9QZQ3_ANGAN</name>
<sequence>MHRQILSWPRPLSAYRVESMSQKARPQGSR</sequence>